<evidence type="ECO:0000313" key="2">
    <source>
        <dbReference type="EMBL" id="MXO75741.1"/>
    </source>
</evidence>
<accession>A0A6I4TEJ6</accession>
<reference evidence="2 3" key="1">
    <citation type="submission" date="2019-12" db="EMBL/GenBank/DDBJ databases">
        <title>Genomic-based taxomic classification of the family Erythrobacteraceae.</title>
        <authorList>
            <person name="Xu L."/>
        </authorList>
    </citation>
    <scope>NUCLEOTIDE SEQUENCE [LARGE SCALE GENOMIC DNA]</scope>
    <source>
        <strain evidence="2 3">100921-2</strain>
    </source>
</reference>
<dbReference type="Pfam" id="PF21834">
    <property type="entry name" value="DUF6894"/>
    <property type="match status" value="1"/>
</dbReference>
<organism evidence="2 3">
    <name type="scientific">Tsuneonella aeria</name>
    <dbReference type="NCBI Taxonomy" id="1837929"/>
    <lineage>
        <taxon>Bacteria</taxon>
        <taxon>Pseudomonadati</taxon>
        <taxon>Pseudomonadota</taxon>
        <taxon>Alphaproteobacteria</taxon>
        <taxon>Sphingomonadales</taxon>
        <taxon>Erythrobacteraceae</taxon>
        <taxon>Tsuneonella</taxon>
    </lineage>
</organism>
<protein>
    <recommendedName>
        <fullName evidence="1">DUF6894 domain-containing protein</fullName>
    </recommendedName>
</protein>
<evidence type="ECO:0000259" key="1">
    <source>
        <dbReference type="Pfam" id="PF21834"/>
    </source>
</evidence>
<gene>
    <name evidence="2" type="ORF">GRI40_10985</name>
</gene>
<evidence type="ECO:0000313" key="3">
    <source>
        <dbReference type="Proteomes" id="UP000439522"/>
    </source>
</evidence>
<feature type="domain" description="DUF6894" evidence="1">
    <location>
        <begin position="6"/>
        <end position="62"/>
    </location>
</feature>
<sequence length="69" mass="7403">MDGEGADNVGYDFPDLAAAKHEALVRLGEAMREEPEKFLADGSRLITVSGPDGERQFSVTVTIAIHATE</sequence>
<dbReference type="InterPro" id="IPR054189">
    <property type="entry name" value="DUF6894"/>
</dbReference>
<dbReference type="Proteomes" id="UP000439522">
    <property type="component" value="Unassembled WGS sequence"/>
</dbReference>
<name>A0A6I4TEJ6_9SPHN</name>
<comment type="caution">
    <text evidence="2">The sequence shown here is derived from an EMBL/GenBank/DDBJ whole genome shotgun (WGS) entry which is preliminary data.</text>
</comment>
<dbReference type="EMBL" id="WTZA01000002">
    <property type="protein sequence ID" value="MXO75741.1"/>
    <property type="molecule type" value="Genomic_DNA"/>
</dbReference>
<keyword evidence="3" id="KW-1185">Reference proteome</keyword>
<proteinExistence type="predicted"/>
<dbReference type="AlphaFoldDB" id="A0A6I4TEJ6"/>